<keyword evidence="2" id="KW-0378">Hydrolase</keyword>
<gene>
    <name evidence="5" type="ORF">J2S02_003165</name>
</gene>
<name>A0ABT9Z6A6_9BACI</name>
<dbReference type="RefSeq" id="WP_174880588.1">
    <property type="nucleotide sequence ID" value="NZ_CADEPK010000214.1"/>
</dbReference>
<comment type="similarity">
    <text evidence="1">Belongs to the glycosyl hydrolase 39 family.</text>
</comment>
<reference evidence="5 6" key="1">
    <citation type="submission" date="2023-07" db="EMBL/GenBank/DDBJ databases">
        <title>Genomic Encyclopedia of Type Strains, Phase IV (KMG-IV): sequencing the most valuable type-strain genomes for metagenomic binning, comparative biology and taxonomic classification.</title>
        <authorList>
            <person name="Goeker M."/>
        </authorList>
    </citation>
    <scope>NUCLEOTIDE SEQUENCE [LARGE SCALE GENOMIC DNA]</scope>
    <source>
        <strain evidence="5 6">DSM 17723</strain>
    </source>
</reference>
<accession>A0ABT9Z6A6</accession>
<protein>
    <recommendedName>
        <fullName evidence="4">Glycosyl hydrolases family 39 N-terminal catalytic domain-containing protein</fullName>
    </recommendedName>
</protein>
<dbReference type="Proteomes" id="UP001232245">
    <property type="component" value="Unassembled WGS sequence"/>
</dbReference>
<proteinExistence type="inferred from homology"/>
<evidence type="ECO:0000259" key="4">
    <source>
        <dbReference type="Pfam" id="PF01229"/>
    </source>
</evidence>
<dbReference type="PANTHER" id="PTHR12631:SF10">
    <property type="entry name" value="BETA-XYLOSIDASE-LIKE PROTEIN-RELATED"/>
    <property type="match status" value="1"/>
</dbReference>
<evidence type="ECO:0000313" key="6">
    <source>
        <dbReference type="Proteomes" id="UP001232245"/>
    </source>
</evidence>
<dbReference type="InterPro" id="IPR051923">
    <property type="entry name" value="Glycosyl_Hydrolase_39"/>
</dbReference>
<comment type="caution">
    <text evidence="5">The sequence shown here is derived from an EMBL/GenBank/DDBJ whole genome shotgun (WGS) entry which is preliminary data.</text>
</comment>
<evidence type="ECO:0000313" key="5">
    <source>
        <dbReference type="EMBL" id="MDQ0226820.1"/>
    </source>
</evidence>
<evidence type="ECO:0000256" key="2">
    <source>
        <dbReference type="ARBA" id="ARBA00022801"/>
    </source>
</evidence>
<dbReference type="InterPro" id="IPR049166">
    <property type="entry name" value="GH39_cat"/>
</dbReference>
<dbReference type="InterPro" id="IPR017853">
    <property type="entry name" value="GH"/>
</dbReference>
<keyword evidence="3" id="KW-0326">Glycosidase</keyword>
<keyword evidence="6" id="KW-1185">Reference proteome</keyword>
<evidence type="ECO:0000256" key="1">
    <source>
        <dbReference type="ARBA" id="ARBA00008875"/>
    </source>
</evidence>
<dbReference type="EMBL" id="JAUSTZ010000006">
    <property type="protein sequence ID" value="MDQ0226820.1"/>
    <property type="molecule type" value="Genomic_DNA"/>
</dbReference>
<evidence type="ECO:0000256" key="3">
    <source>
        <dbReference type="ARBA" id="ARBA00023295"/>
    </source>
</evidence>
<dbReference type="PROSITE" id="PS51257">
    <property type="entry name" value="PROKAR_LIPOPROTEIN"/>
    <property type="match status" value="1"/>
</dbReference>
<organism evidence="5 6">
    <name type="scientific">Metabacillus niabensis</name>
    <dbReference type="NCBI Taxonomy" id="324854"/>
    <lineage>
        <taxon>Bacteria</taxon>
        <taxon>Bacillati</taxon>
        <taxon>Bacillota</taxon>
        <taxon>Bacilli</taxon>
        <taxon>Bacillales</taxon>
        <taxon>Bacillaceae</taxon>
        <taxon>Metabacillus</taxon>
    </lineage>
</organism>
<dbReference type="Gene3D" id="3.20.20.80">
    <property type="entry name" value="Glycosidases"/>
    <property type="match status" value="1"/>
</dbReference>
<dbReference type="SUPFAM" id="SSF51445">
    <property type="entry name" value="(Trans)glycosidases"/>
    <property type="match status" value="1"/>
</dbReference>
<sequence>MKLKLYFFIKVIVVLFLLVGCGTAKVEVVESSFFGMHVRDINTPTHNLGYGAVRLWDTKTNWRHIEKQKGNFDFNRLDNLVNNAVKQNQDILLTLGQPPNWSTDGKSSSNYGENYNSIPPRDIEDWKSFVKVLGERYKGKIKYYEIWNEPNLNDFYSGSINELVTLTKEANHILKSIDSEIKIVSPSPTGKTMGVEFLDQFLESGGGKYVDIIGVHLYVYPSEPEEMISLISKYKNIMKKNNVEDLPIWNTEFTWVKYNSNGKLIESKQMPDKLGASYLSRSLLLNIGMRVERAYFYGLDYPASKIRLINLENQSNLLLPGEVYKNIISRLLGAQILDFKYKNEVYVLSFISSKGKKGLALWTTNTKVKYNLPSEFIKGESYSVIGKKVPINGKSINLTDMPIFIYEE</sequence>
<dbReference type="PANTHER" id="PTHR12631">
    <property type="entry name" value="ALPHA-L-IDURONIDASE"/>
    <property type="match status" value="1"/>
</dbReference>
<feature type="domain" description="Glycosyl hydrolases family 39 N-terminal catalytic" evidence="4">
    <location>
        <begin position="47"/>
        <end position="252"/>
    </location>
</feature>
<dbReference type="Pfam" id="PF01229">
    <property type="entry name" value="Glyco_hydro_39"/>
    <property type="match status" value="1"/>
</dbReference>